<keyword evidence="5" id="KW-1185">Reference proteome</keyword>
<dbReference type="Proteomes" id="UP001500751">
    <property type="component" value="Unassembled WGS sequence"/>
</dbReference>
<accession>A0ABN2TLK1</accession>
<keyword evidence="4" id="KW-0808">Transferase</keyword>
<feature type="transmembrane region" description="Helical" evidence="2">
    <location>
        <begin position="263"/>
        <end position="284"/>
    </location>
</feature>
<dbReference type="GO" id="GO:0016746">
    <property type="term" value="F:acyltransferase activity"/>
    <property type="evidence" value="ECO:0007669"/>
    <property type="project" value="UniProtKB-KW"/>
</dbReference>
<dbReference type="PANTHER" id="PTHR23028">
    <property type="entry name" value="ACETYLTRANSFERASE"/>
    <property type="match status" value="1"/>
</dbReference>
<feature type="transmembrane region" description="Helical" evidence="2">
    <location>
        <begin position="234"/>
        <end position="251"/>
    </location>
</feature>
<comment type="caution">
    <text evidence="4">The sequence shown here is derived from an EMBL/GenBank/DDBJ whole genome shotgun (WGS) entry which is preliminary data.</text>
</comment>
<evidence type="ECO:0000259" key="3">
    <source>
        <dbReference type="Pfam" id="PF01757"/>
    </source>
</evidence>
<protein>
    <submittedName>
        <fullName evidence="4">Acyltransferase</fullName>
    </submittedName>
</protein>
<feature type="region of interest" description="Disordered" evidence="1">
    <location>
        <begin position="369"/>
        <end position="415"/>
    </location>
</feature>
<feature type="compositionally biased region" description="Basic and acidic residues" evidence="1">
    <location>
        <begin position="395"/>
        <end position="405"/>
    </location>
</feature>
<dbReference type="InterPro" id="IPR002656">
    <property type="entry name" value="Acyl_transf_3_dom"/>
</dbReference>
<feature type="domain" description="Acyltransferase 3" evidence="3">
    <location>
        <begin position="16"/>
        <end position="346"/>
    </location>
</feature>
<feature type="transmembrane region" description="Helical" evidence="2">
    <location>
        <begin position="328"/>
        <end position="346"/>
    </location>
</feature>
<evidence type="ECO:0000313" key="5">
    <source>
        <dbReference type="Proteomes" id="UP001500751"/>
    </source>
</evidence>
<dbReference type="Pfam" id="PF01757">
    <property type="entry name" value="Acyl_transf_3"/>
    <property type="match status" value="1"/>
</dbReference>
<proteinExistence type="predicted"/>
<feature type="transmembrane region" description="Helical" evidence="2">
    <location>
        <begin position="20"/>
        <end position="43"/>
    </location>
</feature>
<keyword evidence="2" id="KW-0472">Membrane</keyword>
<organism evidence="4 5">
    <name type="scientific">Catenulispora yoronensis</name>
    <dbReference type="NCBI Taxonomy" id="450799"/>
    <lineage>
        <taxon>Bacteria</taxon>
        <taxon>Bacillati</taxon>
        <taxon>Actinomycetota</taxon>
        <taxon>Actinomycetes</taxon>
        <taxon>Catenulisporales</taxon>
        <taxon>Catenulisporaceae</taxon>
        <taxon>Catenulispora</taxon>
    </lineage>
</organism>
<feature type="transmembrane region" description="Helical" evidence="2">
    <location>
        <begin position="157"/>
        <end position="177"/>
    </location>
</feature>
<feature type="transmembrane region" description="Helical" evidence="2">
    <location>
        <begin position="63"/>
        <end position="87"/>
    </location>
</feature>
<dbReference type="RefSeq" id="WP_344663767.1">
    <property type="nucleotide sequence ID" value="NZ_BAAAQN010000002.1"/>
</dbReference>
<name>A0ABN2TLK1_9ACTN</name>
<dbReference type="EMBL" id="BAAAQN010000002">
    <property type="protein sequence ID" value="GAA2013045.1"/>
    <property type="molecule type" value="Genomic_DNA"/>
</dbReference>
<keyword evidence="4" id="KW-0012">Acyltransferase</keyword>
<dbReference type="PANTHER" id="PTHR23028:SF53">
    <property type="entry name" value="ACYL_TRANSF_3 DOMAIN-CONTAINING PROTEIN"/>
    <property type="match status" value="1"/>
</dbReference>
<dbReference type="InterPro" id="IPR050879">
    <property type="entry name" value="Acyltransferase_3"/>
</dbReference>
<keyword evidence="2" id="KW-0812">Transmembrane</keyword>
<evidence type="ECO:0000256" key="1">
    <source>
        <dbReference type="SAM" id="MobiDB-lite"/>
    </source>
</evidence>
<feature type="transmembrane region" description="Helical" evidence="2">
    <location>
        <begin position="291"/>
        <end position="308"/>
    </location>
</feature>
<feature type="transmembrane region" description="Helical" evidence="2">
    <location>
        <begin position="108"/>
        <end position="128"/>
    </location>
</feature>
<reference evidence="4 5" key="1">
    <citation type="journal article" date="2019" name="Int. J. Syst. Evol. Microbiol.">
        <title>The Global Catalogue of Microorganisms (GCM) 10K type strain sequencing project: providing services to taxonomists for standard genome sequencing and annotation.</title>
        <authorList>
            <consortium name="The Broad Institute Genomics Platform"/>
            <consortium name="The Broad Institute Genome Sequencing Center for Infectious Disease"/>
            <person name="Wu L."/>
            <person name="Ma J."/>
        </authorList>
    </citation>
    <scope>NUCLEOTIDE SEQUENCE [LARGE SCALE GENOMIC DNA]</scope>
    <source>
        <strain evidence="4 5">JCM 16014</strain>
    </source>
</reference>
<keyword evidence="2" id="KW-1133">Transmembrane helix</keyword>
<evidence type="ECO:0000256" key="2">
    <source>
        <dbReference type="SAM" id="Phobius"/>
    </source>
</evidence>
<evidence type="ECO:0000313" key="4">
    <source>
        <dbReference type="EMBL" id="GAA2013045.1"/>
    </source>
</evidence>
<gene>
    <name evidence="4" type="ORF">GCM10009839_04590</name>
</gene>
<sequence>MSSRSESTARGSSRLYTLDLLRFIAALLVVSRHWLAVGSLGLGGPRIFPYGVTQLKQIEPEGVVHFATYGDLGVQLFFLISGFVICMSSWGRSVGQFGASRISRLFPAYWFAVVASVLVLLTFSKLGFHNSRGLPHDVLMNLTMTQSFYGVRDIDPVYWTLAAELRFYLIFAIVVAFGVTYRRVMYFCWLWVFVAMFGQMTGNGTLNAVVQPQYAPYFIAGVAFFLMWRFGPTLLLWGLVVVAFLTAQSQLRPDPAAFPEVGWSYPQWPMTVAILLFFGLMALVATHKLDWIRWAPLAPLGALTYPLYLLHQDIGFTLIAYLHEHLSFWPTVGIAAALILTLCYLVQRFVEKPAQRLLKNGMKHSLDAMRRADAESGSPSRRRPPLPRQDAASEAETRVEPRVEPLGELDSSLAH</sequence>